<feature type="region of interest" description="Disordered" evidence="1">
    <location>
        <begin position="102"/>
        <end position="122"/>
    </location>
</feature>
<dbReference type="Proteomes" id="UP000800200">
    <property type="component" value="Unassembled WGS sequence"/>
</dbReference>
<feature type="region of interest" description="Disordered" evidence="1">
    <location>
        <begin position="160"/>
        <end position="191"/>
    </location>
</feature>
<dbReference type="EMBL" id="ML994615">
    <property type="protein sequence ID" value="KAF2192413.1"/>
    <property type="molecule type" value="Genomic_DNA"/>
</dbReference>
<gene>
    <name evidence="2" type="ORF">K469DRAFT_311228</name>
</gene>
<sequence length="191" mass="20584">MRDTATPLRTGTQRGSTRDGEPLSAKTPSRAGRGRGCHRGEIVFPSLSAKTVHCVQSNKTQIVSSEIVNGSDTPFKSANSSHKNANGLCRSSRCRSTTIYGRESSLRSKNGRGSKENGITRGEKGIRCPAASLLDNTNHWDEHTAAARDLRAKVLRYGGVGADPSARRPSRTGEIPNASLQRFDPSRPDPD</sequence>
<reference evidence="2" key="1">
    <citation type="journal article" date="2020" name="Stud. Mycol.">
        <title>101 Dothideomycetes genomes: a test case for predicting lifestyles and emergence of pathogens.</title>
        <authorList>
            <person name="Haridas S."/>
            <person name="Albert R."/>
            <person name="Binder M."/>
            <person name="Bloem J."/>
            <person name="Labutti K."/>
            <person name="Salamov A."/>
            <person name="Andreopoulos B."/>
            <person name="Baker S."/>
            <person name="Barry K."/>
            <person name="Bills G."/>
            <person name="Bluhm B."/>
            <person name="Cannon C."/>
            <person name="Castanera R."/>
            <person name="Culley D."/>
            <person name="Daum C."/>
            <person name="Ezra D."/>
            <person name="Gonzalez J."/>
            <person name="Henrissat B."/>
            <person name="Kuo A."/>
            <person name="Liang C."/>
            <person name="Lipzen A."/>
            <person name="Lutzoni F."/>
            <person name="Magnuson J."/>
            <person name="Mondo S."/>
            <person name="Nolan M."/>
            <person name="Ohm R."/>
            <person name="Pangilinan J."/>
            <person name="Park H.-J."/>
            <person name="Ramirez L."/>
            <person name="Alfaro M."/>
            <person name="Sun H."/>
            <person name="Tritt A."/>
            <person name="Yoshinaga Y."/>
            <person name="Zwiers L.-H."/>
            <person name="Turgeon B."/>
            <person name="Goodwin S."/>
            <person name="Spatafora J."/>
            <person name="Crous P."/>
            <person name="Grigoriev I."/>
        </authorList>
    </citation>
    <scope>NUCLEOTIDE SEQUENCE</scope>
    <source>
        <strain evidence="2">CBS 207.26</strain>
    </source>
</reference>
<evidence type="ECO:0000313" key="2">
    <source>
        <dbReference type="EMBL" id="KAF2192413.1"/>
    </source>
</evidence>
<organism evidence="2 3">
    <name type="scientific">Zopfia rhizophila CBS 207.26</name>
    <dbReference type="NCBI Taxonomy" id="1314779"/>
    <lineage>
        <taxon>Eukaryota</taxon>
        <taxon>Fungi</taxon>
        <taxon>Dikarya</taxon>
        <taxon>Ascomycota</taxon>
        <taxon>Pezizomycotina</taxon>
        <taxon>Dothideomycetes</taxon>
        <taxon>Dothideomycetes incertae sedis</taxon>
        <taxon>Zopfiaceae</taxon>
        <taxon>Zopfia</taxon>
    </lineage>
</organism>
<evidence type="ECO:0000256" key="1">
    <source>
        <dbReference type="SAM" id="MobiDB-lite"/>
    </source>
</evidence>
<accession>A0A6A6EMX4</accession>
<name>A0A6A6EMX4_9PEZI</name>
<evidence type="ECO:0000313" key="3">
    <source>
        <dbReference type="Proteomes" id="UP000800200"/>
    </source>
</evidence>
<proteinExistence type="predicted"/>
<feature type="region of interest" description="Disordered" evidence="1">
    <location>
        <begin position="1"/>
        <end position="37"/>
    </location>
</feature>
<protein>
    <submittedName>
        <fullName evidence="2">Uncharacterized protein</fullName>
    </submittedName>
</protein>
<dbReference type="AlphaFoldDB" id="A0A6A6EMX4"/>
<keyword evidence="3" id="KW-1185">Reference proteome</keyword>